<keyword evidence="1" id="KW-0732">Signal</keyword>
<feature type="signal peptide" evidence="1">
    <location>
        <begin position="1"/>
        <end position="21"/>
    </location>
</feature>
<feature type="domain" description="Superoxide dismutase copper/zinc binding" evidence="2">
    <location>
        <begin position="51"/>
        <end position="168"/>
    </location>
</feature>
<dbReference type="Gene3D" id="2.60.40.200">
    <property type="entry name" value="Superoxide dismutase, copper/zinc binding domain"/>
    <property type="match status" value="1"/>
</dbReference>
<proteinExistence type="predicted"/>
<sequence length="187" mass="20076">MVHAFAAYLFLGLMALGRASSLSMDSRQLSSKTSQPISGGAARISGARDVSGLFLFSSVQGSDWVSLNITMRGLLQYNRQAEGFAFHVHEHPVVNGDCASTMGHYKVLKTKPSCNSQVANYCQPAELALRHGNLPGNMNAFSWRLYDNAVELTGPDSIVGRSIVVHGANMSRIACGNIASWTLGTKV</sequence>
<name>A0A2N5UJA9_9BASI</name>
<dbReference type="InterPro" id="IPR001424">
    <property type="entry name" value="SOD_Cu_Zn_dom"/>
</dbReference>
<dbReference type="AlphaFoldDB" id="A0A2N5UJA9"/>
<protein>
    <recommendedName>
        <fullName evidence="2">Superoxide dismutase copper/zinc binding domain-containing protein</fullName>
    </recommendedName>
</protein>
<dbReference type="SUPFAM" id="SSF49329">
    <property type="entry name" value="Cu,Zn superoxide dismutase-like"/>
    <property type="match status" value="1"/>
</dbReference>
<dbReference type="PANTHER" id="PTHR20910">
    <property type="entry name" value="AGAP001623-PA"/>
    <property type="match status" value="1"/>
</dbReference>
<dbReference type="InterPro" id="IPR053257">
    <property type="entry name" value="Cu-only_SOD"/>
</dbReference>
<dbReference type="EMBL" id="PGCI01000136">
    <property type="protein sequence ID" value="PLW37842.1"/>
    <property type="molecule type" value="Genomic_DNA"/>
</dbReference>
<dbReference type="Pfam" id="PF00080">
    <property type="entry name" value="Sod_Cu"/>
    <property type="match status" value="1"/>
</dbReference>
<accession>A0A2N5UJA9</accession>
<feature type="chain" id="PRO_5014613645" description="Superoxide dismutase copper/zinc binding domain-containing protein" evidence="1">
    <location>
        <begin position="22"/>
        <end position="187"/>
    </location>
</feature>
<dbReference type="GO" id="GO:0046872">
    <property type="term" value="F:metal ion binding"/>
    <property type="evidence" value="ECO:0007669"/>
    <property type="project" value="InterPro"/>
</dbReference>
<dbReference type="InterPro" id="IPR036423">
    <property type="entry name" value="SOD-like_Cu/Zn_dom_sf"/>
</dbReference>
<evidence type="ECO:0000256" key="1">
    <source>
        <dbReference type="SAM" id="SignalP"/>
    </source>
</evidence>
<organism evidence="3 4">
    <name type="scientific">Puccinia coronata f. sp. avenae</name>
    <dbReference type="NCBI Taxonomy" id="200324"/>
    <lineage>
        <taxon>Eukaryota</taxon>
        <taxon>Fungi</taxon>
        <taxon>Dikarya</taxon>
        <taxon>Basidiomycota</taxon>
        <taxon>Pucciniomycotina</taxon>
        <taxon>Pucciniomycetes</taxon>
        <taxon>Pucciniales</taxon>
        <taxon>Pucciniaceae</taxon>
        <taxon>Puccinia</taxon>
    </lineage>
</organism>
<reference evidence="3 4" key="1">
    <citation type="submission" date="2017-11" db="EMBL/GenBank/DDBJ databases">
        <title>De novo assembly and phasing of dikaryotic genomes from two isolates of Puccinia coronata f. sp. avenae, the causal agent of oat crown rust.</title>
        <authorList>
            <person name="Miller M.E."/>
            <person name="Zhang Y."/>
            <person name="Omidvar V."/>
            <person name="Sperschneider J."/>
            <person name="Schwessinger B."/>
            <person name="Raley C."/>
            <person name="Palmer J.M."/>
            <person name="Garnica D."/>
            <person name="Upadhyaya N."/>
            <person name="Rathjen J."/>
            <person name="Taylor J.M."/>
            <person name="Park R.F."/>
            <person name="Dodds P.N."/>
            <person name="Hirsch C.D."/>
            <person name="Kianian S.F."/>
            <person name="Figueroa M."/>
        </authorList>
    </citation>
    <scope>NUCLEOTIDE SEQUENCE [LARGE SCALE GENOMIC DNA]</scope>
    <source>
        <strain evidence="3">12SD80</strain>
    </source>
</reference>
<evidence type="ECO:0000313" key="3">
    <source>
        <dbReference type="EMBL" id="PLW37842.1"/>
    </source>
</evidence>
<dbReference type="GO" id="GO:0006801">
    <property type="term" value="P:superoxide metabolic process"/>
    <property type="evidence" value="ECO:0007669"/>
    <property type="project" value="InterPro"/>
</dbReference>
<comment type="caution">
    <text evidence="3">The sequence shown here is derived from an EMBL/GenBank/DDBJ whole genome shotgun (WGS) entry which is preliminary data.</text>
</comment>
<dbReference type="Proteomes" id="UP000235392">
    <property type="component" value="Unassembled WGS sequence"/>
</dbReference>
<evidence type="ECO:0000259" key="2">
    <source>
        <dbReference type="Pfam" id="PF00080"/>
    </source>
</evidence>
<gene>
    <name evidence="3" type="ORF">PCASD_05720</name>
</gene>
<dbReference type="PANTHER" id="PTHR20910:SF1">
    <property type="entry name" value="SUPEROXIDE DISMUTASE COPPER_ZINC BINDING DOMAIN-CONTAINING PROTEIN"/>
    <property type="match status" value="1"/>
</dbReference>
<evidence type="ECO:0000313" key="4">
    <source>
        <dbReference type="Proteomes" id="UP000235392"/>
    </source>
</evidence>